<protein>
    <recommendedName>
        <fullName evidence="1">Right handed beta helix domain-containing protein</fullName>
    </recommendedName>
</protein>
<feature type="domain" description="Right handed beta helix" evidence="1">
    <location>
        <begin position="7"/>
        <end position="154"/>
    </location>
</feature>
<dbReference type="InterPro" id="IPR011050">
    <property type="entry name" value="Pectin_lyase_fold/virulence"/>
</dbReference>
<dbReference type="RefSeq" id="WP_104519759.1">
    <property type="nucleotide sequence ID" value="NZ_NHRY01000164.1"/>
</dbReference>
<comment type="caution">
    <text evidence="2">The sequence shown here is derived from an EMBL/GenBank/DDBJ whole genome shotgun (WGS) entry which is preliminary data.</text>
</comment>
<evidence type="ECO:0000313" key="3">
    <source>
        <dbReference type="Proteomes" id="UP000239724"/>
    </source>
</evidence>
<sequence length="213" mass="22572">MRAGFDHNIYVGAVTKFTLTNSYVHDVLDQGNEVKSRAQTTIITGNRIQDNSSVTSYAIDLSNGGSALVQNNVIQKGANSVQDAVVDCGAEGAYAGSQLTFTGNTVINDGTHLGNPTLMYTWCATTVSANQLFGLSNLGVVKVSTASLTASGNQMQPLVSAPALDTSSPVTPLAAPEPPAYTLMLISLLATVVMHQRRLRLRRSRRSLRCKAA</sequence>
<dbReference type="AlphaFoldDB" id="A0A2S6NDH0"/>
<dbReference type="InterPro" id="IPR012334">
    <property type="entry name" value="Pectin_lyas_fold"/>
</dbReference>
<keyword evidence="3" id="KW-1185">Reference proteome</keyword>
<dbReference type="Pfam" id="PF13229">
    <property type="entry name" value="Beta_helix"/>
    <property type="match status" value="1"/>
</dbReference>
<proteinExistence type="predicted"/>
<gene>
    <name evidence="2" type="ORF">CCS01_15585</name>
</gene>
<dbReference type="InterPro" id="IPR039448">
    <property type="entry name" value="Beta_helix"/>
</dbReference>
<dbReference type="Gene3D" id="2.160.20.10">
    <property type="entry name" value="Single-stranded right-handed beta-helix, Pectin lyase-like"/>
    <property type="match status" value="1"/>
</dbReference>
<dbReference type="EMBL" id="NHRY01000164">
    <property type="protein sequence ID" value="PPQ32657.1"/>
    <property type="molecule type" value="Genomic_DNA"/>
</dbReference>
<reference evidence="2 3" key="1">
    <citation type="journal article" date="2018" name="Arch. Microbiol.">
        <title>New insights into the metabolic potential of the phototrophic purple bacterium Rhodopila globiformis DSM 161(T) from its draft genome sequence and evidence for a vanadium-dependent nitrogenase.</title>
        <authorList>
            <person name="Imhoff J.F."/>
            <person name="Rahn T."/>
            <person name="Kunzel S."/>
            <person name="Neulinger S.C."/>
        </authorList>
    </citation>
    <scope>NUCLEOTIDE SEQUENCE [LARGE SCALE GENOMIC DNA]</scope>
    <source>
        <strain evidence="2 3">DSM 161</strain>
    </source>
</reference>
<accession>A0A2S6NDH0</accession>
<evidence type="ECO:0000313" key="2">
    <source>
        <dbReference type="EMBL" id="PPQ32657.1"/>
    </source>
</evidence>
<organism evidence="2 3">
    <name type="scientific">Rhodopila globiformis</name>
    <name type="common">Rhodopseudomonas globiformis</name>
    <dbReference type="NCBI Taxonomy" id="1071"/>
    <lineage>
        <taxon>Bacteria</taxon>
        <taxon>Pseudomonadati</taxon>
        <taxon>Pseudomonadota</taxon>
        <taxon>Alphaproteobacteria</taxon>
        <taxon>Acetobacterales</taxon>
        <taxon>Acetobacteraceae</taxon>
        <taxon>Rhodopila</taxon>
    </lineage>
</organism>
<evidence type="ECO:0000259" key="1">
    <source>
        <dbReference type="Pfam" id="PF13229"/>
    </source>
</evidence>
<name>A0A2S6NDH0_RHOGL</name>
<dbReference type="SUPFAM" id="SSF51126">
    <property type="entry name" value="Pectin lyase-like"/>
    <property type="match status" value="1"/>
</dbReference>
<dbReference type="Proteomes" id="UP000239724">
    <property type="component" value="Unassembled WGS sequence"/>
</dbReference>
<dbReference type="OrthoDB" id="7237303at2"/>